<gene>
    <name evidence="2" type="ORF">PFISCL1PPCAC_13638</name>
</gene>
<feature type="non-terminal residue" evidence="2">
    <location>
        <position position="1"/>
    </location>
</feature>
<keyword evidence="1" id="KW-0472">Membrane</keyword>
<feature type="transmembrane region" description="Helical" evidence="1">
    <location>
        <begin position="153"/>
        <end position="177"/>
    </location>
</feature>
<organism evidence="2 3">
    <name type="scientific">Pristionchus fissidentatus</name>
    <dbReference type="NCBI Taxonomy" id="1538716"/>
    <lineage>
        <taxon>Eukaryota</taxon>
        <taxon>Metazoa</taxon>
        <taxon>Ecdysozoa</taxon>
        <taxon>Nematoda</taxon>
        <taxon>Chromadorea</taxon>
        <taxon>Rhabditida</taxon>
        <taxon>Rhabditina</taxon>
        <taxon>Diplogasteromorpha</taxon>
        <taxon>Diplogasteroidea</taxon>
        <taxon>Neodiplogasteridae</taxon>
        <taxon>Pristionchus</taxon>
    </lineage>
</organism>
<dbReference type="InterPro" id="IPR019428">
    <property type="entry name" value="7TM_GPCR_serpentine_rcpt_Str"/>
</dbReference>
<sequence>QQVMFSRYFTYCFILVDLLYSHSYVASLPFWYAGPGIVGFFSISSWKNFEMIRVAFQAWFFSFILVLLLITCSFVYRCGLLCRSKAGSLICSTIMQIEIVIIVRTPCITLESIETCVMSLFSQCFCGWNIHKTIIQRQMSNKLKSMHARALKLLISQALNPLFFIYIPSFVILFGMFVDADFGDIPKMLEMSVAFFPIVNPLIVIYFTDDYKRFVTGRASKSS</sequence>
<dbReference type="PANTHER" id="PTHR46178">
    <property type="entry name" value="SEVEN TM RECEPTOR"/>
    <property type="match status" value="1"/>
</dbReference>
<evidence type="ECO:0000256" key="1">
    <source>
        <dbReference type="SAM" id="Phobius"/>
    </source>
</evidence>
<feature type="transmembrane region" description="Helical" evidence="1">
    <location>
        <begin position="54"/>
        <end position="76"/>
    </location>
</feature>
<evidence type="ECO:0008006" key="4">
    <source>
        <dbReference type="Google" id="ProtNLM"/>
    </source>
</evidence>
<feature type="non-terminal residue" evidence="2">
    <location>
        <position position="223"/>
    </location>
</feature>
<reference evidence="2" key="1">
    <citation type="submission" date="2023-10" db="EMBL/GenBank/DDBJ databases">
        <title>Genome assembly of Pristionchus species.</title>
        <authorList>
            <person name="Yoshida K."/>
            <person name="Sommer R.J."/>
        </authorList>
    </citation>
    <scope>NUCLEOTIDE SEQUENCE</scope>
    <source>
        <strain evidence="2">RS5133</strain>
    </source>
</reference>
<dbReference type="PANTHER" id="PTHR46178:SF9">
    <property type="entry name" value="SEVEN TM RECEPTOR"/>
    <property type="match status" value="1"/>
</dbReference>
<protein>
    <recommendedName>
        <fullName evidence="4">G protein-coupled receptor</fullName>
    </recommendedName>
</protein>
<accession>A0AAV5VUY5</accession>
<comment type="caution">
    <text evidence="2">The sequence shown here is derived from an EMBL/GenBank/DDBJ whole genome shotgun (WGS) entry which is preliminary data.</text>
</comment>
<evidence type="ECO:0000313" key="2">
    <source>
        <dbReference type="EMBL" id="GMT22341.1"/>
    </source>
</evidence>
<name>A0AAV5VUY5_9BILA</name>
<proteinExistence type="predicted"/>
<dbReference type="Proteomes" id="UP001432322">
    <property type="component" value="Unassembled WGS sequence"/>
</dbReference>
<keyword evidence="1" id="KW-1133">Transmembrane helix</keyword>
<dbReference type="EMBL" id="BTSY01000004">
    <property type="protein sequence ID" value="GMT22341.1"/>
    <property type="molecule type" value="Genomic_DNA"/>
</dbReference>
<feature type="transmembrane region" description="Helical" evidence="1">
    <location>
        <begin position="189"/>
        <end position="208"/>
    </location>
</feature>
<dbReference type="Pfam" id="PF10326">
    <property type="entry name" value="7TM_GPCR_Str"/>
    <property type="match status" value="1"/>
</dbReference>
<dbReference type="AlphaFoldDB" id="A0AAV5VUY5"/>
<keyword evidence="3" id="KW-1185">Reference proteome</keyword>
<evidence type="ECO:0000313" key="3">
    <source>
        <dbReference type="Proteomes" id="UP001432322"/>
    </source>
</evidence>
<keyword evidence="1" id="KW-0812">Transmembrane</keyword>
<feature type="transmembrane region" description="Helical" evidence="1">
    <location>
        <begin position="12"/>
        <end position="34"/>
    </location>
</feature>